<evidence type="ECO:0000256" key="2">
    <source>
        <dbReference type="SAM" id="Phobius"/>
    </source>
</evidence>
<keyword evidence="2" id="KW-0472">Membrane</keyword>
<organism evidence="3 4">
    <name type="scientific">Trichocladium antarcticum</name>
    <dbReference type="NCBI Taxonomy" id="1450529"/>
    <lineage>
        <taxon>Eukaryota</taxon>
        <taxon>Fungi</taxon>
        <taxon>Dikarya</taxon>
        <taxon>Ascomycota</taxon>
        <taxon>Pezizomycotina</taxon>
        <taxon>Sordariomycetes</taxon>
        <taxon>Sordariomycetidae</taxon>
        <taxon>Sordariales</taxon>
        <taxon>Chaetomiaceae</taxon>
        <taxon>Trichocladium</taxon>
    </lineage>
</organism>
<dbReference type="AlphaFoldDB" id="A0AAN6UQ92"/>
<name>A0AAN6UQ92_9PEZI</name>
<dbReference type="Proteomes" id="UP001304895">
    <property type="component" value="Unassembled WGS sequence"/>
</dbReference>
<evidence type="ECO:0000313" key="4">
    <source>
        <dbReference type="Proteomes" id="UP001304895"/>
    </source>
</evidence>
<reference evidence="3" key="1">
    <citation type="journal article" date="2023" name="Mol. Phylogenet. Evol.">
        <title>Genome-scale phylogeny and comparative genomics of the fungal order Sordariales.</title>
        <authorList>
            <person name="Hensen N."/>
            <person name="Bonometti L."/>
            <person name="Westerberg I."/>
            <person name="Brannstrom I.O."/>
            <person name="Guillou S."/>
            <person name="Cros-Aarteil S."/>
            <person name="Calhoun S."/>
            <person name="Haridas S."/>
            <person name="Kuo A."/>
            <person name="Mondo S."/>
            <person name="Pangilinan J."/>
            <person name="Riley R."/>
            <person name="LaButti K."/>
            <person name="Andreopoulos B."/>
            <person name="Lipzen A."/>
            <person name="Chen C."/>
            <person name="Yan M."/>
            <person name="Daum C."/>
            <person name="Ng V."/>
            <person name="Clum A."/>
            <person name="Steindorff A."/>
            <person name="Ohm R.A."/>
            <person name="Martin F."/>
            <person name="Silar P."/>
            <person name="Natvig D.O."/>
            <person name="Lalanne C."/>
            <person name="Gautier V."/>
            <person name="Ament-Velasquez S.L."/>
            <person name="Kruys A."/>
            <person name="Hutchinson M.I."/>
            <person name="Powell A.J."/>
            <person name="Barry K."/>
            <person name="Miller A.N."/>
            <person name="Grigoriev I.V."/>
            <person name="Debuchy R."/>
            <person name="Gladieux P."/>
            <person name="Hiltunen Thoren M."/>
            <person name="Johannesson H."/>
        </authorList>
    </citation>
    <scope>NUCLEOTIDE SEQUENCE</scope>
    <source>
        <strain evidence="3">CBS 123565</strain>
    </source>
</reference>
<keyword evidence="4" id="KW-1185">Reference proteome</keyword>
<evidence type="ECO:0000313" key="3">
    <source>
        <dbReference type="EMBL" id="KAK4136841.1"/>
    </source>
</evidence>
<reference evidence="3" key="2">
    <citation type="submission" date="2023-05" db="EMBL/GenBank/DDBJ databases">
        <authorList>
            <consortium name="Lawrence Berkeley National Laboratory"/>
            <person name="Steindorff A."/>
            <person name="Hensen N."/>
            <person name="Bonometti L."/>
            <person name="Westerberg I."/>
            <person name="Brannstrom I.O."/>
            <person name="Guillou S."/>
            <person name="Cros-Aarteil S."/>
            <person name="Calhoun S."/>
            <person name="Haridas S."/>
            <person name="Kuo A."/>
            <person name="Mondo S."/>
            <person name="Pangilinan J."/>
            <person name="Riley R."/>
            <person name="Labutti K."/>
            <person name="Andreopoulos B."/>
            <person name="Lipzen A."/>
            <person name="Chen C."/>
            <person name="Yanf M."/>
            <person name="Daum C."/>
            <person name="Ng V."/>
            <person name="Clum A."/>
            <person name="Ohm R."/>
            <person name="Martin F."/>
            <person name="Silar P."/>
            <person name="Natvig D."/>
            <person name="Lalanne C."/>
            <person name="Gautier V."/>
            <person name="Ament-Velasquez S.L."/>
            <person name="Kruys A."/>
            <person name="Hutchinson M.I."/>
            <person name="Powell A.J."/>
            <person name="Barry K."/>
            <person name="Miller A.N."/>
            <person name="Grigoriev I.V."/>
            <person name="Debuchy R."/>
            <person name="Gladieux P."/>
            <person name="Thoren M.H."/>
            <person name="Johannesson H."/>
        </authorList>
    </citation>
    <scope>NUCLEOTIDE SEQUENCE</scope>
    <source>
        <strain evidence="3">CBS 123565</strain>
    </source>
</reference>
<feature type="region of interest" description="Disordered" evidence="1">
    <location>
        <begin position="1"/>
        <end position="24"/>
    </location>
</feature>
<feature type="transmembrane region" description="Helical" evidence="2">
    <location>
        <begin position="102"/>
        <end position="124"/>
    </location>
</feature>
<accession>A0AAN6UQ92</accession>
<protein>
    <submittedName>
        <fullName evidence="3">Uncharacterized protein</fullName>
    </submittedName>
</protein>
<proteinExistence type="predicted"/>
<comment type="caution">
    <text evidence="3">The sequence shown here is derived from an EMBL/GenBank/DDBJ whole genome shotgun (WGS) entry which is preliminary data.</text>
</comment>
<sequence>MPDYSSSSPSTQENGFLGDRHTQHTTYRRLNRSATSTCLGSPRILNVVHSAPQAPTITPPPISVTEGPNRKPPRSTPTHTYRRRSTITIETTGTRQEKEKRLWLLSPVTPISFMATVLSVYILVPK</sequence>
<dbReference type="EMBL" id="MU853403">
    <property type="protein sequence ID" value="KAK4136841.1"/>
    <property type="molecule type" value="Genomic_DNA"/>
</dbReference>
<keyword evidence="2" id="KW-0812">Transmembrane</keyword>
<gene>
    <name evidence="3" type="ORF">BT67DRAFT_192777</name>
</gene>
<feature type="compositionally biased region" description="Polar residues" evidence="1">
    <location>
        <begin position="1"/>
        <end position="14"/>
    </location>
</feature>
<feature type="region of interest" description="Disordered" evidence="1">
    <location>
        <begin position="51"/>
        <end position="84"/>
    </location>
</feature>
<evidence type="ECO:0000256" key="1">
    <source>
        <dbReference type="SAM" id="MobiDB-lite"/>
    </source>
</evidence>
<keyword evidence="2" id="KW-1133">Transmembrane helix</keyword>